<evidence type="ECO:0000256" key="11">
    <source>
        <dbReference type="ARBA" id="ARBA00022838"/>
    </source>
</evidence>
<dbReference type="PANTHER" id="PTHR28216:SF1">
    <property type="entry name" value="DASH COMPLEX SUBUNIT DUO1"/>
    <property type="match status" value="1"/>
</dbReference>
<protein>
    <recommendedName>
        <fullName evidence="17">DASH complex subunit DUO1</fullName>
    </recommendedName>
    <alternativeName>
        <fullName evidence="18">Outer kinetochore protein DUO1</fullName>
    </alternativeName>
</protein>
<keyword evidence="8" id="KW-0493">Microtubule</keyword>
<evidence type="ECO:0000256" key="8">
    <source>
        <dbReference type="ARBA" id="ARBA00022701"/>
    </source>
</evidence>
<keyword evidence="16" id="KW-0137">Centromere</keyword>
<keyword evidence="5" id="KW-0158">Chromosome</keyword>
<comment type="similarity">
    <text evidence="4">Belongs to the DASH complex DUO1 family.</text>
</comment>
<keyword evidence="10" id="KW-0159">Chromosome partition</keyword>
<comment type="caution">
    <text evidence="20">The sequence shown here is derived from an EMBL/GenBank/DDBJ whole genome shotgun (WGS) entry which is preliminary data.</text>
</comment>
<evidence type="ECO:0000313" key="21">
    <source>
        <dbReference type="Proteomes" id="UP000738402"/>
    </source>
</evidence>
<evidence type="ECO:0000256" key="6">
    <source>
        <dbReference type="ARBA" id="ARBA00022490"/>
    </source>
</evidence>
<evidence type="ECO:0000256" key="10">
    <source>
        <dbReference type="ARBA" id="ARBA00022829"/>
    </source>
</evidence>
<evidence type="ECO:0000256" key="13">
    <source>
        <dbReference type="ARBA" id="ARBA00023212"/>
    </source>
</evidence>
<evidence type="ECO:0000313" key="20">
    <source>
        <dbReference type="EMBL" id="KAG7726107.1"/>
    </source>
</evidence>
<dbReference type="InterPro" id="IPR013960">
    <property type="entry name" value="DASH_Duo1"/>
</dbReference>
<keyword evidence="7" id="KW-0132">Cell division</keyword>
<dbReference type="GO" id="GO:0072686">
    <property type="term" value="C:mitotic spindle"/>
    <property type="evidence" value="ECO:0007669"/>
    <property type="project" value="InterPro"/>
</dbReference>
<keyword evidence="15" id="KW-0131">Cell cycle</keyword>
<evidence type="ECO:0000256" key="19">
    <source>
        <dbReference type="SAM" id="Coils"/>
    </source>
</evidence>
<evidence type="ECO:0000256" key="7">
    <source>
        <dbReference type="ARBA" id="ARBA00022618"/>
    </source>
</evidence>
<comment type="subcellular location">
    <subcellularLocation>
        <location evidence="3">Chromosome</location>
        <location evidence="3">Centromere</location>
        <location evidence="3">Kinetochore</location>
    </subcellularLocation>
    <subcellularLocation>
        <location evidence="2">Cytoplasm</location>
        <location evidence="2">Cytoskeleton</location>
        <location evidence="2">Spindle</location>
    </subcellularLocation>
    <subcellularLocation>
        <location evidence="1">Nucleus</location>
    </subcellularLocation>
</comment>
<keyword evidence="6" id="KW-0963">Cytoplasm</keyword>
<feature type="coiled-coil region" evidence="19">
    <location>
        <begin position="182"/>
        <end position="212"/>
    </location>
</feature>
<evidence type="ECO:0000256" key="14">
    <source>
        <dbReference type="ARBA" id="ARBA00023242"/>
    </source>
</evidence>
<evidence type="ECO:0000256" key="16">
    <source>
        <dbReference type="ARBA" id="ARBA00023328"/>
    </source>
</evidence>
<accession>A0AAN6D3F2</accession>
<dbReference type="GO" id="GO:0042729">
    <property type="term" value="C:DASH complex"/>
    <property type="evidence" value="ECO:0007669"/>
    <property type="project" value="InterPro"/>
</dbReference>
<evidence type="ECO:0000256" key="4">
    <source>
        <dbReference type="ARBA" id="ARBA00005366"/>
    </source>
</evidence>
<sequence length="217" mass="24678">MPSEPTSYLMFPSFGYATCSSNLSNHSFIFSIESIPASTYSCISVALMLPSSFFSPSSVRSTNLKSNPKDIKNFFARVMSQEITPALNSLEEVITSPARPYQKDRDAAIHAELEKLQKINGAIEQSRISIQESTNYIKRIKESTVKANELIHIWSKILSQNKHTAELLADPQNVWQGASHEDEKVQEKMAEYEELAARYEQLVEEKKSDEKRRARRK</sequence>
<dbReference type="GO" id="GO:0005874">
    <property type="term" value="C:microtubule"/>
    <property type="evidence" value="ECO:0007669"/>
    <property type="project" value="UniProtKB-KW"/>
</dbReference>
<evidence type="ECO:0000256" key="1">
    <source>
        <dbReference type="ARBA" id="ARBA00004123"/>
    </source>
</evidence>
<evidence type="ECO:0000256" key="12">
    <source>
        <dbReference type="ARBA" id="ARBA00023054"/>
    </source>
</evidence>
<dbReference type="Pfam" id="PF08651">
    <property type="entry name" value="DASH_Duo1"/>
    <property type="match status" value="1"/>
</dbReference>
<keyword evidence="13" id="KW-0206">Cytoskeleton</keyword>
<evidence type="ECO:0000256" key="9">
    <source>
        <dbReference type="ARBA" id="ARBA00022776"/>
    </source>
</evidence>
<evidence type="ECO:0000256" key="18">
    <source>
        <dbReference type="ARBA" id="ARBA00044358"/>
    </source>
</evidence>
<dbReference type="GO" id="GO:0051301">
    <property type="term" value="P:cell division"/>
    <property type="evidence" value="ECO:0007669"/>
    <property type="project" value="UniProtKB-KW"/>
</dbReference>
<evidence type="ECO:0000256" key="2">
    <source>
        <dbReference type="ARBA" id="ARBA00004186"/>
    </source>
</evidence>
<dbReference type="PANTHER" id="PTHR28216">
    <property type="entry name" value="DASH COMPLEX SUBUNIT DUO1"/>
    <property type="match status" value="1"/>
</dbReference>
<gene>
    <name evidence="20" type="ORF">KL933_003549</name>
</gene>
<evidence type="ECO:0000256" key="5">
    <source>
        <dbReference type="ARBA" id="ARBA00022454"/>
    </source>
</evidence>
<keyword evidence="11" id="KW-0995">Kinetochore</keyword>
<dbReference type="Proteomes" id="UP000738402">
    <property type="component" value="Unassembled WGS sequence"/>
</dbReference>
<dbReference type="GO" id="GO:0000278">
    <property type="term" value="P:mitotic cell cycle"/>
    <property type="evidence" value="ECO:0007669"/>
    <property type="project" value="InterPro"/>
</dbReference>
<evidence type="ECO:0000256" key="3">
    <source>
        <dbReference type="ARBA" id="ARBA00004629"/>
    </source>
</evidence>
<keyword evidence="12 19" id="KW-0175">Coiled coil</keyword>
<keyword evidence="9" id="KW-0498">Mitosis</keyword>
<keyword evidence="14" id="KW-0539">Nucleus</keyword>
<evidence type="ECO:0000256" key="17">
    <source>
        <dbReference type="ARBA" id="ARBA00044152"/>
    </source>
</evidence>
<reference evidence="20" key="1">
    <citation type="journal article" date="2021" name="G3 (Bethesda)">
        <title>Genomic diversity, chromosomal rearrangements, and interspecies hybridization in the ogataea polymorpha species complex.</title>
        <authorList>
            <person name="Hanson S.J."/>
            <person name="Cinneide E.O."/>
            <person name="Salzberg L.I."/>
            <person name="Wolfe K.H."/>
            <person name="McGowan J."/>
            <person name="Fitzpatrick D.A."/>
            <person name="Matlin K."/>
        </authorList>
    </citation>
    <scope>NUCLEOTIDE SEQUENCE</scope>
    <source>
        <strain evidence="20">83-405-1</strain>
    </source>
</reference>
<dbReference type="AlphaFoldDB" id="A0AAN6D3F2"/>
<proteinExistence type="inferred from homology"/>
<organism evidence="20 21">
    <name type="scientific">Ogataea haglerorum</name>
    <dbReference type="NCBI Taxonomy" id="1937702"/>
    <lineage>
        <taxon>Eukaryota</taxon>
        <taxon>Fungi</taxon>
        <taxon>Dikarya</taxon>
        <taxon>Ascomycota</taxon>
        <taxon>Saccharomycotina</taxon>
        <taxon>Pichiomycetes</taxon>
        <taxon>Pichiales</taxon>
        <taxon>Pichiaceae</taxon>
        <taxon>Ogataea</taxon>
    </lineage>
</organism>
<dbReference type="EMBL" id="JAHLUH010000010">
    <property type="protein sequence ID" value="KAG7726107.1"/>
    <property type="molecule type" value="Genomic_DNA"/>
</dbReference>
<name>A0AAN6D3F2_9ASCO</name>
<dbReference type="GO" id="GO:0007059">
    <property type="term" value="P:chromosome segregation"/>
    <property type="evidence" value="ECO:0007669"/>
    <property type="project" value="UniProtKB-KW"/>
</dbReference>
<evidence type="ECO:0000256" key="15">
    <source>
        <dbReference type="ARBA" id="ARBA00023306"/>
    </source>
</evidence>